<comment type="similarity">
    <text evidence="2">Belongs to the transpeptidase family.</text>
</comment>
<dbReference type="Gene3D" id="3.30.450.330">
    <property type="match status" value="1"/>
</dbReference>
<evidence type="ECO:0000256" key="3">
    <source>
        <dbReference type="ARBA" id="ARBA00023136"/>
    </source>
</evidence>
<dbReference type="SUPFAM" id="SSF56601">
    <property type="entry name" value="beta-lactamase/transpeptidase-like"/>
    <property type="match status" value="1"/>
</dbReference>
<evidence type="ECO:0000313" key="7">
    <source>
        <dbReference type="Proteomes" id="UP000323257"/>
    </source>
</evidence>
<evidence type="ECO:0000256" key="4">
    <source>
        <dbReference type="SAM" id="MobiDB-lite"/>
    </source>
</evidence>
<dbReference type="InterPro" id="IPR050515">
    <property type="entry name" value="Beta-lactam/transpept"/>
</dbReference>
<dbReference type="GO" id="GO:0071555">
    <property type="term" value="P:cell wall organization"/>
    <property type="evidence" value="ECO:0007669"/>
    <property type="project" value="TreeGrafter"/>
</dbReference>
<feature type="region of interest" description="Disordered" evidence="4">
    <location>
        <begin position="581"/>
        <end position="604"/>
    </location>
</feature>
<dbReference type="InterPro" id="IPR036138">
    <property type="entry name" value="PBP_dimer_sf"/>
</dbReference>
<dbReference type="CDD" id="cd06576">
    <property type="entry name" value="PASTA_Pbp2x-like_1"/>
    <property type="match status" value="1"/>
</dbReference>
<gene>
    <name evidence="6" type="ORF">BCM02_102534</name>
</gene>
<evidence type="ECO:0000259" key="5">
    <source>
        <dbReference type="PROSITE" id="PS51178"/>
    </source>
</evidence>
<protein>
    <submittedName>
        <fullName evidence="6">Penicillin-binding protein 2B</fullName>
    </submittedName>
</protein>
<dbReference type="Pfam" id="PF03793">
    <property type="entry name" value="PASTA"/>
    <property type="match status" value="1"/>
</dbReference>
<dbReference type="Pfam" id="PF03717">
    <property type="entry name" value="PBP_dimer"/>
    <property type="match status" value="1"/>
</dbReference>
<dbReference type="OrthoDB" id="9804124at2"/>
<dbReference type="Proteomes" id="UP000323257">
    <property type="component" value="Unassembled WGS sequence"/>
</dbReference>
<sequence length="742" mass="80744">MTKRIKLRTLLVGGVITLLFAVLFSKIYWVQVVEADFWSDKARQVWSSSQTLKAVRGTITDRDGTVLAMDSAAYIVAVNPEVIHKLGTEDFVVSKLHLILGKPESELREIIAAKKEDGEYFTQREVRPEGFKIDKATHDRVVALTEELKKMKPKANDVGIYLLPETKRYYPKDTSAAHVLGYINKDGKAVGGIESYLNKELSGTEGKIKYERDGNGIILEDGTVEFVPSKDGSNVKLTIDADIQHYVEEAIQEVYDKYQPHSISAIAADPQTMEILGMANLPSYNPNEYWKSSQAGFFNPIVQSQYEPGSTFKIVTLSGAVEEGYFNPNAEYMSGSIKVSGKIINDIKRGGWGEISYLEGLKKSSNVAFVKLGYEMLKTDKLLQYIQDFGFGVKTGIELPGEIKGDVSIDRNIPRDVATVTFGQNVAVSPIQQVAAIAAAANGGRLLEPHIVKEIEDPATNKTVVKEPKVIRQVISKEASKKVSEYLEQVVSDGTGKNAYIPGYRVAGKTGTAQKVVNGKYSEDEFVVSFIGYAPADNPKIIVYVVVDSPNDKELGGGAVAAPVFKNIVQNSLRHMGVAPKLPDTDEETGANQKDPMVSVPDLNGSSLEQAKSKLDSRALKAEIVGKGKTVKQQIPASGTKLTLNQTVYLLTEERSELAVPNMRGSSLREALEICSLLGIQAVAEGQGFVTDQTLAKLNGKRVLKLTLAPPDTEESAEGDQSGEAGEEAPEDASEAKAESGR</sequence>
<keyword evidence="7" id="KW-1185">Reference proteome</keyword>
<dbReference type="Pfam" id="PF00905">
    <property type="entry name" value="Transpeptidase"/>
    <property type="match status" value="1"/>
</dbReference>
<dbReference type="InterPro" id="IPR005311">
    <property type="entry name" value="PBP_dimer"/>
</dbReference>
<comment type="subcellular location">
    <subcellularLocation>
        <location evidence="1">Membrane</location>
    </subcellularLocation>
</comment>
<proteinExistence type="inferred from homology"/>
<dbReference type="SMART" id="SM00740">
    <property type="entry name" value="PASTA"/>
    <property type="match status" value="2"/>
</dbReference>
<dbReference type="InterPro" id="IPR005543">
    <property type="entry name" value="PASTA_dom"/>
</dbReference>
<dbReference type="EMBL" id="VNHS01000002">
    <property type="protein sequence ID" value="TYP77960.1"/>
    <property type="molecule type" value="Genomic_DNA"/>
</dbReference>
<dbReference type="PANTHER" id="PTHR30627:SF1">
    <property type="entry name" value="PEPTIDOGLYCAN D,D-TRANSPEPTIDASE FTSI"/>
    <property type="match status" value="1"/>
</dbReference>
<dbReference type="SUPFAM" id="SSF54184">
    <property type="entry name" value="Penicillin-binding protein 2x (pbp-2x), c-terminal domain"/>
    <property type="match status" value="2"/>
</dbReference>
<comment type="caution">
    <text evidence="6">The sequence shown here is derived from an EMBL/GenBank/DDBJ whole genome shotgun (WGS) entry which is preliminary data.</text>
</comment>
<dbReference type="Gene3D" id="3.90.1310.10">
    <property type="entry name" value="Penicillin-binding protein 2a (Domain 2)"/>
    <property type="match status" value="1"/>
</dbReference>
<dbReference type="RefSeq" id="WP_148928435.1">
    <property type="nucleotide sequence ID" value="NZ_VNHS01000002.1"/>
</dbReference>
<dbReference type="GO" id="GO:0008658">
    <property type="term" value="F:penicillin binding"/>
    <property type="evidence" value="ECO:0007669"/>
    <property type="project" value="InterPro"/>
</dbReference>
<organism evidence="6 7">
    <name type="scientific">Paenibacillus methanolicus</name>
    <dbReference type="NCBI Taxonomy" id="582686"/>
    <lineage>
        <taxon>Bacteria</taxon>
        <taxon>Bacillati</taxon>
        <taxon>Bacillota</taxon>
        <taxon>Bacilli</taxon>
        <taxon>Bacillales</taxon>
        <taxon>Paenibacillaceae</taxon>
        <taxon>Paenibacillus</taxon>
    </lineage>
</organism>
<feature type="domain" description="PASTA" evidence="5">
    <location>
        <begin position="594"/>
        <end position="654"/>
    </location>
</feature>
<dbReference type="PANTHER" id="PTHR30627">
    <property type="entry name" value="PEPTIDOGLYCAN D,D-TRANSPEPTIDASE"/>
    <property type="match status" value="1"/>
</dbReference>
<dbReference type="InterPro" id="IPR001460">
    <property type="entry name" value="PCN-bd_Tpept"/>
</dbReference>
<reference evidence="6 7" key="1">
    <citation type="submission" date="2019-07" db="EMBL/GenBank/DDBJ databases">
        <title>Genomic Encyclopedia of Type Strains, Phase III (KMG-III): the genomes of soil and plant-associated and newly described type strains.</title>
        <authorList>
            <person name="Whitman W."/>
        </authorList>
    </citation>
    <scope>NUCLEOTIDE SEQUENCE [LARGE SCALE GENOMIC DNA]</scope>
    <source>
        <strain evidence="6 7">BL24</strain>
    </source>
</reference>
<feature type="region of interest" description="Disordered" evidence="4">
    <location>
        <begin position="707"/>
        <end position="742"/>
    </location>
</feature>
<dbReference type="AlphaFoldDB" id="A0A5S5CHX5"/>
<dbReference type="PROSITE" id="PS51178">
    <property type="entry name" value="PASTA"/>
    <property type="match status" value="1"/>
</dbReference>
<accession>A0A5S5CHX5</accession>
<dbReference type="InterPro" id="IPR012338">
    <property type="entry name" value="Beta-lactam/transpept-like"/>
</dbReference>
<dbReference type="Gene3D" id="3.40.710.10">
    <property type="entry name" value="DD-peptidase/beta-lactamase superfamily"/>
    <property type="match status" value="1"/>
</dbReference>
<evidence type="ECO:0000256" key="2">
    <source>
        <dbReference type="ARBA" id="ARBA00007171"/>
    </source>
</evidence>
<dbReference type="SUPFAM" id="SSF56519">
    <property type="entry name" value="Penicillin binding protein dimerisation domain"/>
    <property type="match status" value="1"/>
</dbReference>
<evidence type="ECO:0000313" key="6">
    <source>
        <dbReference type="EMBL" id="TYP77960.1"/>
    </source>
</evidence>
<dbReference type="GO" id="GO:0005886">
    <property type="term" value="C:plasma membrane"/>
    <property type="evidence" value="ECO:0007669"/>
    <property type="project" value="TreeGrafter"/>
</dbReference>
<evidence type="ECO:0000256" key="1">
    <source>
        <dbReference type="ARBA" id="ARBA00004370"/>
    </source>
</evidence>
<keyword evidence="3" id="KW-0472">Membrane</keyword>
<name>A0A5S5CHX5_9BACL</name>